<feature type="region of interest" description="Disordered" evidence="1">
    <location>
        <begin position="166"/>
        <end position="188"/>
    </location>
</feature>
<dbReference type="InterPro" id="IPR038507">
    <property type="entry name" value="YcnI-like_sf"/>
</dbReference>
<keyword evidence="2" id="KW-0472">Membrane</keyword>
<reference evidence="5 6" key="1">
    <citation type="submission" date="2021-06" db="EMBL/GenBank/DDBJ databases">
        <title>Actinomycetes sequencing.</title>
        <authorList>
            <person name="Shan Q."/>
        </authorList>
    </citation>
    <scope>NUCLEOTIDE SEQUENCE [LARGE SCALE GENOMIC DNA]</scope>
    <source>
        <strain evidence="5 6">NEAU-G5</strain>
    </source>
</reference>
<feature type="domain" description="YncI copper-binding" evidence="4">
    <location>
        <begin position="29"/>
        <end position="162"/>
    </location>
</feature>
<organism evidence="5 6">
    <name type="scientific">Nocardia albiluteola</name>
    <dbReference type="NCBI Taxonomy" id="2842303"/>
    <lineage>
        <taxon>Bacteria</taxon>
        <taxon>Bacillati</taxon>
        <taxon>Actinomycetota</taxon>
        <taxon>Actinomycetes</taxon>
        <taxon>Mycobacteriales</taxon>
        <taxon>Nocardiaceae</taxon>
        <taxon>Nocardia</taxon>
    </lineage>
</organism>
<sequence length="219" mass="22256">MSIVISRALIATCAVAGLTLLAAGTAAAHVEVSSPDASQGGDAVLTFRVPDESDTASTTTLSITLPNVDEARTQPVAGWTAKLDKNAQNQFTTVTWTADPGNAGIAPGQFQLFPLLVAPLPKQDKATFPAVQTYSDGKVVNWNQTPGPDGKEPETPVPTLVLAAAGSDDDSMSMPASTSAKSESKSDGTARWLGGIGLVLGALGAALGVGALARSRRSA</sequence>
<evidence type="ECO:0000256" key="2">
    <source>
        <dbReference type="SAM" id="Phobius"/>
    </source>
</evidence>
<keyword evidence="2" id="KW-1133">Transmembrane helix</keyword>
<feature type="transmembrane region" description="Helical" evidence="2">
    <location>
        <begin position="192"/>
        <end position="213"/>
    </location>
</feature>
<dbReference type="CDD" id="cd08545">
    <property type="entry name" value="YcnI_like"/>
    <property type="match status" value="1"/>
</dbReference>
<keyword evidence="3" id="KW-0732">Signal</keyword>
<dbReference type="EMBL" id="JAHKNI010000001">
    <property type="protein sequence ID" value="MBU3060157.1"/>
    <property type="molecule type" value="Genomic_DNA"/>
</dbReference>
<evidence type="ECO:0000256" key="3">
    <source>
        <dbReference type="SAM" id="SignalP"/>
    </source>
</evidence>
<feature type="chain" id="PRO_5046151328" evidence="3">
    <location>
        <begin position="29"/>
        <end position="219"/>
    </location>
</feature>
<dbReference type="Proteomes" id="UP000733379">
    <property type="component" value="Unassembled WGS sequence"/>
</dbReference>
<gene>
    <name evidence="5" type="ORF">KO481_01265</name>
</gene>
<keyword evidence="6" id="KW-1185">Reference proteome</keyword>
<evidence type="ECO:0000256" key="1">
    <source>
        <dbReference type="SAM" id="MobiDB-lite"/>
    </source>
</evidence>
<dbReference type="InterPro" id="IPR012533">
    <property type="entry name" value="YcnI-copper_dom"/>
</dbReference>
<dbReference type="Pfam" id="PF07987">
    <property type="entry name" value="DUF1775"/>
    <property type="match status" value="1"/>
</dbReference>
<evidence type="ECO:0000313" key="5">
    <source>
        <dbReference type="EMBL" id="MBU3060157.1"/>
    </source>
</evidence>
<evidence type="ECO:0000313" key="6">
    <source>
        <dbReference type="Proteomes" id="UP000733379"/>
    </source>
</evidence>
<name>A0ABS6AQ67_9NOCA</name>
<accession>A0ABS6AQ67</accession>
<comment type="caution">
    <text evidence="5">The sequence shown here is derived from an EMBL/GenBank/DDBJ whole genome shotgun (WGS) entry which is preliminary data.</text>
</comment>
<dbReference type="RefSeq" id="WP_215915065.1">
    <property type="nucleotide sequence ID" value="NZ_JAHKNI010000001.1"/>
</dbReference>
<feature type="signal peptide" evidence="3">
    <location>
        <begin position="1"/>
        <end position="28"/>
    </location>
</feature>
<proteinExistence type="predicted"/>
<dbReference type="Gene3D" id="2.60.40.2230">
    <property type="entry name" value="Uncharacterised protein YcnI-like PF07987, DUF1775"/>
    <property type="match status" value="1"/>
</dbReference>
<keyword evidence="2" id="KW-0812">Transmembrane</keyword>
<evidence type="ECO:0000259" key="4">
    <source>
        <dbReference type="Pfam" id="PF07987"/>
    </source>
</evidence>
<protein>
    <submittedName>
        <fullName evidence="5">YcnI family protein</fullName>
    </submittedName>
</protein>